<name>A0A9N8H262_9STRA</name>
<keyword evidence="2" id="KW-0677">Repeat</keyword>
<keyword evidence="5" id="KW-0675">Receptor</keyword>
<gene>
    <name evidence="5" type="ORF">SEMRO_4_G003500.1</name>
</gene>
<dbReference type="Proteomes" id="UP001153069">
    <property type="component" value="Unassembled WGS sequence"/>
</dbReference>
<dbReference type="FunFam" id="3.80.10.10:FF:000041">
    <property type="entry name" value="LRR receptor-like serine/threonine-protein kinase ERECTA"/>
    <property type="match status" value="1"/>
</dbReference>
<dbReference type="OrthoDB" id="47890at2759"/>
<dbReference type="GO" id="GO:0016301">
    <property type="term" value="F:kinase activity"/>
    <property type="evidence" value="ECO:0007669"/>
    <property type="project" value="UniProtKB-KW"/>
</dbReference>
<feature type="compositionally biased region" description="Polar residues" evidence="3">
    <location>
        <begin position="54"/>
        <end position="64"/>
    </location>
</feature>
<evidence type="ECO:0000256" key="4">
    <source>
        <dbReference type="SAM" id="Phobius"/>
    </source>
</evidence>
<organism evidence="5 6">
    <name type="scientific">Seminavis robusta</name>
    <dbReference type="NCBI Taxonomy" id="568900"/>
    <lineage>
        <taxon>Eukaryota</taxon>
        <taxon>Sar</taxon>
        <taxon>Stramenopiles</taxon>
        <taxon>Ochrophyta</taxon>
        <taxon>Bacillariophyta</taxon>
        <taxon>Bacillariophyceae</taxon>
        <taxon>Bacillariophycidae</taxon>
        <taxon>Naviculales</taxon>
        <taxon>Naviculaceae</taxon>
        <taxon>Seminavis</taxon>
    </lineage>
</organism>
<feature type="region of interest" description="Disordered" evidence="3">
    <location>
        <begin position="317"/>
        <end position="350"/>
    </location>
</feature>
<reference evidence="5" key="1">
    <citation type="submission" date="2020-06" db="EMBL/GenBank/DDBJ databases">
        <authorList>
            <consortium name="Plant Systems Biology data submission"/>
        </authorList>
    </citation>
    <scope>NUCLEOTIDE SEQUENCE</scope>
    <source>
        <strain evidence="5">D6</strain>
    </source>
</reference>
<comment type="caution">
    <text evidence="5">The sequence shown here is derived from an EMBL/GenBank/DDBJ whole genome shotgun (WGS) entry which is preliminary data.</text>
</comment>
<sequence length="615" mass="64075">MGVVRERANDSPTSKKKAQAGGRRRLRKPIRHSRSFDAPTRGGRSVRGRPLRASLQSSPGSNRRNGPPPEKEEVVEVHPATSEDAAASLVVDAEASSLATRNSLKEGQPGAFSAMAQAESSLAMKHVLMDDPGNSVEQPEAATTSPASAYEPAPLPETTELGSTQTNSKVISPQLVASFDVKTNVESSRLPGAESVRGPGAEADAYDDFSQQDSFDEENPADDDSAAAGCMPVSEGVSSGSIVSDDDVLVEARLVDDSSKGFLVVEAKPAQEVKDLKCQDMLKNPKVRWSFTGLICLMSAVVLAIILAFTLGGGGDNQEESGNAEQGGASNGAEGAHSPAAPEASKTYPPIKSGASPVLLDALGGGLLESTRVALTQPRHNSGPSSGCYSTPTWMNIHLTGYSKGDILDRIGLGGNNLDGSIPPELFLISSLQVLDLSANVALRGTLPSTIGLLDKLQFVYVDETGISGSIPTELGRATSLEAVVFFSIDSLSGTLPSELGLLTNLQELTIREVKLNGATIPSELGNLQNLTNLDLSVANLQGTLPSELGRLTNLEGLNLGSNKDLVGTIPTEYSRLTTLSQGGGLEVEITGLVGSIPPSLCLVVIATETNLTGC</sequence>
<feature type="compositionally biased region" description="Basic residues" evidence="3">
    <location>
        <begin position="14"/>
        <end position="33"/>
    </location>
</feature>
<feature type="region of interest" description="Disordered" evidence="3">
    <location>
        <begin position="1"/>
        <end position="166"/>
    </location>
</feature>
<keyword evidence="6" id="KW-1185">Reference proteome</keyword>
<accession>A0A9N8H262</accession>
<dbReference type="PANTHER" id="PTHR48054:SF82">
    <property type="entry name" value="LRR RECEPTOR-LIKE SERINE_THREONINE-PROTEIN KINASE FLS2"/>
    <property type="match status" value="1"/>
</dbReference>
<keyword evidence="5" id="KW-0418">Kinase</keyword>
<dbReference type="AlphaFoldDB" id="A0A9N8H262"/>
<feature type="compositionally biased region" description="Polar residues" evidence="3">
    <location>
        <begin position="135"/>
        <end position="147"/>
    </location>
</feature>
<proteinExistence type="predicted"/>
<keyword evidence="4" id="KW-0472">Membrane</keyword>
<feature type="transmembrane region" description="Helical" evidence="4">
    <location>
        <begin position="291"/>
        <end position="311"/>
    </location>
</feature>
<evidence type="ECO:0000256" key="3">
    <source>
        <dbReference type="SAM" id="MobiDB-lite"/>
    </source>
</evidence>
<dbReference type="InterPro" id="IPR052592">
    <property type="entry name" value="LRR-RLK"/>
</dbReference>
<dbReference type="SUPFAM" id="SSF52058">
    <property type="entry name" value="L domain-like"/>
    <property type="match status" value="1"/>
</dbReference>
<dbReference type="Gene3D" id="3.80.10.10">
    <property type="entry name" value="Ribonuclease Inhibitor"/>
    <property type="match status" value="1"/>
</dbReference>
<protein>
    <submittedName>
        <fullName evidence="5">LRR receptor-like serine threonine-protein kinase</fullName>
    </submittedName>
</protein>
<keyword evidence="1" id="KW-0433">Leucine-rich repeat</keyword>
<dbReference type="InterPro" id="IPR032675">
    <property type="entry name" value="LRR_dom_sf"/>
</dbReference>
<dbReference type="PANTHER" id="PTHR48054">
    <property type="entry name" value="RECEPTOR KINASE-LIKE PROTEIN XA21"/>
    <property type="match status" value="1"/>
</dbReference>
<evidence type="ECO:0000313" key="5">
    <source>
        <dbReference type="EMBL" id="CAB9496375.1"/>
    </source>
</evidence>
<feature type="region of interest" description="Disordered" evidence="3">
    <location>
        <begin position="187"/>
        <end position="206"/>
    </location>
</feature>
<evidence type="ECO:0000256" key="2">
    <source>
        <dbReference type="ARBA" id="ARBA00022737"/>
    </source>
</evidence>
<keyword evidence="5" id="KW-0808">Transferase</keyword>
<keyword evidence="4" id="KW-0812">Transmembrane</keyword>
<keyword evidence="4" id="KW-1133">Transmembrane helix</keyword>
<evidence type="ECO:0000256" key="1">
    <source>
        <dbReference type="ARBA" id="ARBA00022614"/>
    </source>
</evidence>
<evidence type="ECO:0000313" key="6">
    <source>
        <dbReference type="Proteomes" id="UP001153069"/>
    </source>
</evidence>
<dbReference type="EMBL" id="CAICTM010000004">
    <property type="protein sequence ID" value="CAB9496375.1"/>
    <property type="molecule type" value="Genomic_DNA"/>
</dbReference>